<dbReference type="InterPro" id="IPR010852">
    <property type="entry name" value="ABATE"/>
</dbReference>
<dbReference type="PROSITE" id="PS50932">
    <property type="entry name" value="HTH_LACI_2"/>
    <property type="match status" value="1"/>
</dbReference>
<dbReference type="EMBL" id="FUYG01000007">
    <property type="protein sequence ID" value="SKA99261.1"/>
    <property type="molecule type" value="Genomic_DNA"/>
</dbReference>
<name>A0A1T4YD70_9MICO</name>
<dbReference type="InterPro" id="IPR023286">
    <property type="entry name" value="ABATE_dom_sf"/>
</dbReference>
<dbReference type="Proteomes" id="UP000189735">
    <property type="component" value="Unassembled WGS sequence"/>
</dbReference>
<accession>A0A1T4YD70</accession>
<dbReference type="SUPFAM" id="SSF47413">
    <property type="entry name" value="lambda repressor-like DNA-binding domains"/>
    <property type="match status" value="1"/>
</dbReference>
<dbReference type="GO" id="GO:0006355">
    <property type="term" value="P:regulation of DNA-templated transcription"/>
    <property type="evidence" value="ECO:0007669"/>
    <property type="project" value="InterPro"/>
</dbReference>
<dbReference type="PANTHER" id="PTHR35525:SF3">
    <property type="entry name" value="BLL6575 PROTEIN"/>
    <property type="match status" value="1"/>
</dbReference>
<dbReference type="InterPro" id="IPR021005">
    <property type="entry name" value="Znf_CGNR"/>
</dbReference>
<dbReference type="CDD" id="cd01392">
    <property type="entry name" value="HTH_LacI"/>
    <property type="match status" value="1"/>
</dbReference>
<dbReference type="SMART" id="SM00354">
    <property type="entry name" value="HTH_LACI"/>
    <property type="match status" value="1"/>
</dbReference>
<dbReference type="InterPro" id="IPR010982">
    <property type="entry name" value="Lambda_DNA-bd_dom_sf"/>
</dbReference>
<dbReference type="Gene3D" id="1.10.260.40">
    <property type="entry name" value="lambda repressor-like DNA-binding domains"/>
    <property type="match status" value="1"/>
</dbReference>
<sequence length="256" mass="28031">MGLMPASDAVLLVRDFVNTVEWQEDNDSWTSPADLERWFADRAGFIVGKQTEGNLVLARRLREGLRNVLLQHADHEPVAGAESDLDDVLMQIPLRLRVGDEGELALRGDGDRLDPLAHILSAVDASRVGGEWERLKACARDSCRWAYWDASRNMSGRWCSMSWCGNYAKMRTRSGNPLAAEELAPGSGERRPARLLDVAARAGVSIKTVSNVVNGASHVAPATRLRVEAAIQELGFTPNLVARALRTGNFGSAQRS</sequence>
<dbReference type="Gene3D" id="1.10.3300.10">
    <property type="entry name" value="Jann2411-like domain"/>
    <property type="match status" value="1"/>
</dbReference>
<reference evidence="3" key="1">
    <citation type="submission" date="2017-02" db="EMBL/GenBank/DDBJ databases">
        <authorList>
            <person name="Varghese N."/>
            <person name="Submissions S."/>
        </authorList>
    </citation>
    <scope>NUCLEOTIDE SEQUENCE [LARGE SCALE GENOMIC DNA]</scope>
    <source>
        <strain evidence="3">VKM Ac-2052</strain>
    </source>
</reference>
<dbReference type="PANTHER" id="PTHR35525">
    <property type="entry name" value="BLL6575 PROTEIN"/>
    <property type="match status" value="1"/>
</dbReference>
<evidence type="ECO:0000259" key="1">
    <source>
        <dbReference type="PROSITE" id="PS50932"/>
    </source>
</evidence>
<dbReference type="PROSITE" id="PS00356">
    <property type="entry name" value="HTH_LACI_1"/>
    <property type="match status" value="1"/>
</dbReference>
<evidence type="ECO:0000313" key="3">
    <source>
        <dbReference type="Proteomes" id="UP000189735"/>
    </source>
</evidence>
<dbReference type="InterPro" id="IPR000843">
    <property type="entry name" value="HTH_LacI"/>
</dbReference>
<evidence type="ECO:0000313" key="2">
    <source>
        <dbReference type="EMBL" id="SKA99261.1"/>
    </source>
</evidence>
<organism evidence="2 3">
    <name type="scientific">Agreia bicolorata</name>
    <dbReference type="NCBI Taxonomy" id="110935"/>
    <lineage>
        <taxon>Bacteria</taxon>
        <taxon>Bacillati</taxon>
        <taxon>Actinomycetota</taxon>
        <taxon>Actinomycetes</taxon>
        <taxon>Micrococcales</taxon>
        <taxon>Microbacteriaceae</taxon>
        <taxon>Agreia</taxon>
    </lineage>
</organism>
<dbReference type="SUPFAM" id="SSF160904">
    <property type="entry name" value="Jann2411-like"/>
    <property type="match status" value="1"/>
</dbReference>
<dbReference type="Pfam" id="PF11706">
    <property type="entry name" value="zf-CGNR"/>
    <property type="match status" value="1"/>
</dbReference>
<protein>
    <submittedName>
        <fullName evidence="2">Putative stress-induced transcription regulator</fullName>
    </submittedName>
</protein>
<dbReference type="Pfam" id="PF00356">
    <property type="entry name" value="LacI"/>
    <property type="match status" value="1"/>
</dbReference>
<dbReference type="GO" id="GO:0003677">
    <property type="term" value="F:DNA binding"/>
    <property type="evidence" value="ECO:0007669"/>
    <property type="project" value="InterPro"/>
</dbReference>
<feature type="domain" description="HTH lacI-type" evidence="1">
    <location>
        <begin position="193"/>
        <end position="247"/>
    </location>
</feature>
<gene>
    <name evidence="2" type="ORF">SAMN06295879_2740</name>
</gene>
<proteinExistence type="predicted"/>
<dbReference type="AlphaFoldDB" id="A0A1T4YD70"/>
<dbReference type="Pfam" id="PF07336">
    <property type="entry name" value="ABATE"/>
    <property type="match status" value="1"/>
</dbReference>